<keyword evidence="9 13" id="KW-1133">Transmembrane helix</keyword>
<feature type="transmembrane region" description="Helical" evidence="13">
    <location>
        <begin position="12"/>
        <end position="33"/>
    </location>
</feature>
<dbReference type="AlphaFoldDB" id="A0A2N5DW02"/>
<dbReference type="GO" id="GO:0009401">
    <property type="term" value="P:phosphoenolpyruvate-dependent sugar phosphotransferase system"/>
    <property type="evidence" value="ECO:0007669"/>
    <property type="project" value="UniProtKB-KW"/>
</dbReference>
<organism evidence="16 17">
    <name type="scientific">Chimaeribacter californicus</name>
    <dbReference type="NCBI Taxonomy" id="2060067"/>
    <lineage>
        <taxon>Bacteria</taxon>
        <taxon>Pseudomonadati</taxon>
        <taxon>Pseudomonadota</taxon>
        <taxon>Gammaproteobacteria</taxon>
        <taxon>Enterobacterales</taxon>
        <taxon>Yersiniaceae</taxon>
        <taxon>Chimaeribacter</taxon>
    </lineage>
</organism>
<keyword evidence="5" id="KW-0808">Transferase</keyword>
<dbReference type="Pfam" id="PF00367">
    <property type="entry name" value="PTS_EIIB"/>
    <property type="match status" value="1"/>
</dbReference>
<evidence type="ECO:0000256" key="2">
    <source>
        <dbReference type="ARBA" id="ARBA00022448"/>
    </source>
</evidence>
<dbReference type="GO" id="GO:0005886">
    <property type="term" value="C:plasma membrane"/>
    <property type="evidence" value="ECO:0007669"/>
    <property type="project" value="UniProtKB-SubCell"/>
</dbReference>
<dbReference type="PROSITE" id="PS51103">
    <property type="entry name" value="PTS_EIIC_TYPE_1"/>
    <property type="match status" value="1"/>
</dbReference>
<feature type="transmembrane region" description="Helical" evidence="13">
    <location>
        <begin position="187"/>
        <end position="210"/>
    </location>
</feature>
<feature type="active site" description="Phosphocysteine intermediate; for EIIB activity" evidence="11">
    <location>
        <position position="488"/>
    </location>
</feature>
<sequence>MIKLSSKIHDLGKALMTPISVIAAAGIFLGLAAALQNPAITGDAFNDMRYPQLVIGFIRAVSGALFANLPLFFAVATAMGLANAEKATAAFAAGIGFIALHVGVNFCLKAQGITAATTTVAHLTGQGLAQTEAMMYAAEFTNTLGIFTYNMSVLGGVITGLVVMLLHNRFYTITLPTAIAFFGGRRFVPIITVLVLPLVGVAMALVWPAVAQGILWVGELIGKTGEVGTFIYATSERLLIPTGLHHIINETVRFTPIGGMTTVDGQSIVGALNIFNAALSTPGSIPDEVTREATRFLAQGKIPVMMFGLPAAALAMYHTARPQHKERVKALMLAGALASFTTGITEPLEFCFIFVSPVLYILHALLTGLSFMLMQIMDVMIGNVQGGAIDFLIFGVLGGARTHWWDALILGAIYAPLYYFSFRWLILKMRVETPGRESEGELGEVTNSPQPATGTTAAVGAKPAAGDQSQVIIDGLGGVANILQVDCCFTRLRVKVNDMAQVLDDKLKTTGAHGVKRVTEHDVHVIYGPQVERIANQVKVALGTTA</sequence>
<dbReference type="OrthoDB" id="7571469at2"/>
<evidence type="ECO:0000256" key="11">
    <source>
        <dbReference type="PROSITE-ProRule" id="PRU00421"/>
    </source>
</evidence>
<dbReference type="NCBIfam" id="TIGR00826">
    <property type="entry name" value="EIIB_glc"/>
    <property type="match status" value="1"/>
</dbReference>
<dbReference type="GO" id="GO:0016301">
    <property type="term" value="F:kinase activity"/>
    <property type="evidence" value="ECO:0007669"/>
    <property type="project" value="UniProtKB-KW"/>
</dbReference>
<evidence type="ECO:0000256" key="1">
    <source>
        <dbReference type="ARBA" id="ARBA00004651"/>
    </source>
</evidence>
<dbReference type="GO" id="GO:0008982">
    <property type="term" value="F:protein-N(PI)-phosphohistidine-sugar phosphotransferase activity"/>
    <property type="evidence" value="ECO:0007669"/>
    <property type="project" value="InterPro"/>
</dbReference>
<evidence type="ECO:0000256" key="10">
    <source>
        <dbReference type="ARBA" id="ARBA00023136"/>
    </source>
</evidence>
<evidence type="ECO:0000256" key="4">
    <source>
        <dbReference type="ARBA" id="ARBA00022597"/>
    </source>
</evidence>
<dbReference type="InterPro" id="IPR013013">
    <property type="entry name" value="PTS_EIIC_1"/>
</dbReference>
<evidence type="ECO:0000256" key="7">
    <source>
        <dbReference type="ARBA" id="ARBA00022692"/>
    </source>
</evidence>
<evidence type="ECO:0000256" key="5">
    <source>
        <dbReference type="ARBA" id="ARBA00022679"/>
    </source>
</evidence>
<dbReference type="PROSITE" id="PS01035">
    <property type="entry name" value="PTS_EIIB_TYPE_1_CYS"/>
    <property type="match status" value="1"/>
</dbReference>
<keyword evidence="6" id="KW-0598">Phosphotransferase system</keyword>
<feature type="region of interest" description="Disordered" evidence="12">
    <location>
        <begin position="437"/>
        <end position="460"/>
    </location>
</feature>
<keyword evidence="10 13" id="KW-0472">Membrane</keyword>
<dbReference type="InterPro" id="IPR050429">
    <property type="entry name" value="PTS_Glucose_EIICBA"/>
</dbReference>
<feature type="transmembrane region" description="Helical" evidence="13">
    <location>
        <begin position="144"/>
        <end position="166"/>
    </location>
</feature>
<gene>
    <name evidence="16" type="ORF">CYR55_21040</name>
</gene>
<evidence type="ECO:0000313" key="17">
    <source>
        <dbReference type="Proteomes" id="UP000234240"/>
    </source>
</evidence>
<reference evidence="16 17" key="1">
    <citation type="submission" date="2017-12" db="EMBL/GenBank/DDBJ databases">
        <title>Characterization of six clinical isolates of Enterochimera gen. nov., a novel genus of the Yersiniaciae family and the three species Enterochimera arupensis sp. nov., Enterochimera coloradensis sp. nov, and Enterochimera californica sp. nov.</title>
        <authorList>
            <person name="Rossi A."/>
            <person name="Fisher M."/>
        </authorList>
    </citation>
    <scope>NUCLEOTIDE SEQUENCE [LARGE SCALE GENOMIC DNA]</scope>
    <source>
        <strain evidence="17">2015-Iso6</strain>
    </source>
</reference>
<evidence type="ECO:0000256" key="8">
    <source>
        <dbReference type="ARBA" id="ARBA00022777"/>
    </source>
</evidence>
<feature type="compositionally biased region" description="Polar residues" evidence="12">
    <location>
        <begin position="445"/>
        <end position="456"/>
    </location>
</feature>
<protein>
    <submittedName>
        <fullName evidence="16">PTS maltose transporter subunit IICB</fullName>
    </submittedName>
</protein>
<comment type="subcellular location">
    <subcellularLocation>
        <location evidence="1">Cell membrane</location>
        <topology evidence="1">Multi-pass membrane protein</topology>
    </subcellularLocation>
</comment>
<dbReference type="PROSITE" id="PS51098">
    <property type="entry name" value="PTS_EIIB_TYPE_1"/>
    <property type="match status" value="1"/>
</dbReference>
<name>A0A2N5DW02_9GAMM</name>
<dbReference type="EMBL" id="PJZF01000026">
    <property type="protein sequence ID" value="PLR31298.1"/>
    <property type="molecule type" value="Genomic_DNA"/>
</dbReference>
<evidence type="ECO:0000256" key="3">
    <source>
        <dbReference type="ARBA" id="ARBA00022475"/>
    </source>
</evidence>
<dbReference type="Proteomes" id="UP000234240">
    <property type="component" value="Unassembled WGS sequence"/>
</dbReference>
<evidence type="ECO:0000256" key="9">
    <source>
        <dbReference type="ARBA" id="ARBA00022989"/>
    </source>
</evidence>
<feature type="transmembrane region" description="Helical" evidence="13">
    <location>
        <begin position="350"/>
        <end position="373"/>
    </location>
</feature>
<dbReference type="PANTHER" id="PTHR30009:SF24">
    <property type="entry name" value="PTS SYSTEM, IIBC COMPONENT"/>
    <property type="match status" value="1"/>
</dbReference>
<feature type="transmembrane region" description="Helical" evidence="13">
    <location>
        <begin position="404"/>
        <end position="426"/>
    </location>
</feature>
<keyword evidence="2" id="KW-0813">Transport</keyword>
<comment type="caution">
    <text evidence="16">The sequence shown here is derived from an EMBL/GenBank/DDBJ whole genome shotgun (WGS) entry which is preliminary data.</text>
</comment>
<dbReference type="SUPFAM" id="SSF55604">
    <property type="entry name" value="Glucose permease domain IIB"/>
    <property type="match status" value="1"/>
</dbReference>
<dbReference type="InterPro" id="IPR036878">
    <property type="entry name" value="Glu_permease_IIB"/>
</dbReference>
<dbReference type="Pfam" id="PF02378">
    <property type="entry name" value="PTS_EIIC"/>
    <property type="match status" value="1"/>
</dbReference>
<keyword evidence="17" id="KW-1185">Reference proteome</keyword>
<evidence type="ECO:0000256" key="6">
    <source>
        <dbReference type="ARBA" id="ARBA00022683"/>
    </source>
</evidence>
<feature type="transmembrane region" description="Helical" evidence="13">
    <location>
        <begin position="87"/>
        <end position="104"/>
    </location>
</feature>
<keyword evidence="4" id="KW-0762">Sugar transport</keyword>
<evidence type="ECO:0000259" key="15">
    <source>
        <dbReference type="PROSITE" id="PS51103"/>
    </source>
</evidence>
<evidence type="ECO:0000313" key="16">
    <source>
        <dbReference type="EMBL" id="PLR31298.1"/>
    </source>
</evidence>
<evidence type="ECO:0000256" key="13">
    <source>
        <dbReference type="SAM" id="Phobius"/>
    </source>
</evidence>
<dbReference type="GO" id="GO:0090563">
    <property type="term" value="F:protein-phosphocysteine-sugar phosphotransferase activity"/>
    <property type="evidence" value="ECO:0007669"/>
    <property type="project" value="TreeGrafter"/>
</dbReference>
<dbReference type="InterPro" id="IPR018113">
    <property type="entry name" value="PTrfase_EIIB_Cys"/>
</dbReference>
<dbReference type="Gene3D" id="3.30.1360.60">
    <property type="entry name" value="Glucose permease domain IIB"/>
    <property type="match status" value="1"/>
</dbReference>
<dbReference type="PANTHER" id="PTHR30009">
    <property type="entry name" value="CYTOCHROME C-TYPE SYNTHESIS PROTEIN AND PTS TRANSMEMBRANE COMPONENT"/>
    <property type="match status" value="1"/>
</dbReference>
<evidence type="ECO:0000259" key="14">
    <source>
        <dbReference type="PROSITE" id="PS51098"/>
    </source>
</evidence>
<evidence type="ECO:0000256" key="12">
    <source>
        <dbReference type="SAM" id="MobiDB-lite"/>
    </source>
</evidence>
<feature type="domain" description="PTS EIIB type-1" evidence="14">
    <location>
        <begin position="466"/>
        <end position="546"/>
    </location>
</feature>
<keyword evidence="8" id="KW-0418">Kinase</keyword>
<dbReference type="RefSeq" id="WP_101818300.1">
    <property type="nucleotide sequence ID" value="NZ_PJZF01000026.1"/>
</dbReference>
<dbReference type="InterPro" id="IPR003352">
    <property type="entry name" value="PTS_EIIC"/>
</dbReference>
<feature type="domain" description="PTS EIIC type-1" evidence="15">
    <location>
        <begin position="2"/>
        <end position="438"/>
    </location>
</feature>
<keyword evidence="7 13" id="KW-0812">Transmembrane</keyword>
<feature type="transmembrane region" description="Helical" evidence="13">
    <location>
        <begin position="53"/>
        <end position="75"/>
    </location>
</feature>
<dbReference type="InterPro" id="IPR001996">
    <property type="entry name" value="PTS_IIB_1"/>
</dbReference>
<proteinExistence type="predicted"/>
<keyword evidence="3" id="KW-1003">Cell membrane</keyword>
<accession>A0A2N5DW02</accession>